<dbReference type="Proteomes" id="UP001500506">
    <property type="component" value="Unassembled WGS sequence"/>
</dbReference>
<sequence length="332" mass="36239">MQESVLLDPAEENAYRLLVGLAVARADQLADVAGHTAEQAGDLLRRLEAKGLVVRYGDDPVFRPQPPDVALGTALLRRQESLEGDRRLVAGLSEEFRAVARRRDADHVVEVVVGAGALRERLRDLQQSAREEILWFCRANPLAMQGADNTEERDALARGVRYRAVYERALLEGPGELDSVLEGIGWGEEARVAPALPIRLAIVDRRTAICPLIHDQERGLGEPSAAVIRGGELLNALLDLFEGHWARASPLPRTGVAESDDRTGTPGELDGIGDAERLLLSLLVAGTPDKSIVTQLGISRRTVQRRLDRLMAIAGVDTRTALAYQAARRGWL</sequence>
<proteinExistence type="predicted"/>
<dbReference type="SUPFAM" id="SSF46894">
    <property type="entry name" value="C-terminal effector domain of the bipartite response regulators"/>
    <property type="match status" value="1"/>
</dbReference>
<accession>A0ABN2KMV1</accession>
<evidence type="ECO:0000259" key="1">
    <source>
        <dbReference type="SMART" id="SM00421"/>
    </source>
</evidence>
<dbReference type="Gene3D" id="1.10.10.10">
    <property type="entry name" value="Winged helix-like DNA-binding domain superfamily/Winged helix DNA-binding domain"/>
    <property type="match status" value="2"/>
</dbReference>
<evidence type="ECO:0000313" key="3">
    <source>
        <dbReference type="Proteomes" id="UP001500506"/>
    </source>
</evidence>
<dbReference type="InterPro" id="IPR036388">
    <property type="entry name" value="WH-like_DNA-bd_sf"/>
</dbReference>
<dbReference type="RefSeq" id="WP_232497850.1">
    <property type="nucleotide sequence ID" value="NZ_BAAANH010000004.1"/>
</dbReference>
<organism evidence="2 3">
    <name type="scientific">Agromyces humatus</name>
    <dbReference type="NCBI Taxonomy" id="279573"/>
    <lineage>
        <taxon>Bacteria</taxon>
        <taxon>Bacillati</taxon>
        <taxon>Actinomycetota</taxon>
        <taxon>Actinomycetes</taxon>
        <taxon>Micrococcales</taxon>
        <taxon>Microbacteriaceae</taxon>
        <taxon>Agromyces</taxon>
    </lineage>
</organism>
<dbReference type="InterPro" id="IPR016032">
    <property type="entry name" value="Sig_transdc_resp-reg_C-effctor"/>
</dbReference>
<dbReference type="SMART" id="SM00421">
    <property type="entry name" value="HTH_LUXR"/>
    <property type="match status" value="1"/>
</dbReference>
<reference evidence="2 3" key="1">
    <citation type="journal article" date="2019" name="Int. J. Syst. Evol. Microbiol.">
        <title>The Global Catalogue of Microorganisms (GCM) 10K type strain sequencing project: providing services to taxonomists for standard genome sequencing and annotation.</title>
        <authorList>
            <consortium name="The Broad Institute Genomics Platform"/>
            <consortium name="The Broad Institute Genome Sequencing Center for Infectious Disease"/>
            <person name="Wu L."/>
            <person name="Ma J."/>
        </authorList>
    </citation>
    <scope>NUCLEOTIDE SEQUENCE [LARGE SCALE GENOMIC DNA]</scope>
    <source>
        <strain evidence="2 3">JCM 14319</strain>
    </source>
</reference>
<dbReference type="InterPro" id="IPR051797">
    <property type="entry name" value="TrmB-like"/>
</dbReference>
<protein>
    <submittedName>
        <fullName evidence="2">Helix-turn-helix domain-containing protein</fullName>
    </submittedName>
</protein>
<evidence type="ECO:0000313" key="2">
    <source>
        <dbReference type="EMBL" id="GAA1760431.1"/>
    </source>
</evidence>
<keyword evidence="3" id="KW-1185">Reference proteome</keyword>
<dbReference type="EMBL" id="BAAANH010000004">
    <property type="protein sequence ID" value="GAA1760431.1"/>
    <property type="molecule type" value="Genomic_DNA"/>
</dbReference>
<gene>
    <name evidence="2" type="ORF">GCM10009747_19360</name>
</gene>
<comment type="caution">
    <text evidence="2">The sequence shown here is derived from an EMBL/GenBank/DDBJ whole genome shotgun (WGS) entry which is preliminary data.</text>
</comment>
<dbReference type="PANTHER" id="PTHR34293">
    <property type="entry name" value="HTH-TYPE TRANSCRIPTIONAL REGULATOR TRMBL2"/>
    <property type="match status" value="1"/>
</dbReference>
<dbReference type="InterPro" id="IPR000792">
    <property type="entry name" value="Tscrpt_reg_LuxR_C"/>
</dbReference>
<feature type="domain" description="HTH luxR-type" evidence="1">
    <location>
        <begin position="269"/>
        <end position="326"/>
    </location>
</feature>
<dbReference type="PANTHER" id="PTHR34293:SF1">
    <property type="entry name" value="HTH-TYPE TRANSCRIPTIONAL REGULATOR TRMBL2"/>
    <property type="match status" value="1"/>
</dbReference>
<name>A0ABN2KMV1_9MICO</name>